<proteinExistence type="predicted"/>
<evidence type="ECO:0000313" key="2">
    <source>
        <dbReference type="Proteomes" id="UP001055072"/>
    </source>
</evidence>
<organism evidence="1 2">
    <name type="scientific">Irpex rosettiformis</name>
    <dbReference type="NCBI Taxonomy" id="378272"/>
    <lineage>
        <taxon>Eukaryota</taxon>
        <taxon>Fungi</taxon>
        <taxon>Dikarya</taxon>
        <taxon>Basidiomycota</taxon>
        <taxon>Agaricomycotina</taxon>
        <taxon>Agaricomycetes</taxon>
        <taxon>Polyporales</taxon>
        <taxon>Irpicaceae</taxon>
        <taxon>Irpex</taxon>
    </lineage>
</organism>
<dbReference type="Proteomes" id="UP001055072">
    <property type="component" value="Unassembled WGS sequence"/>
</dbReference>
<keyword evidence="2" id="KW-1185">Reference proteome</keyword>
<reference evidence="1" key="1">
    <citation type="journal article" date="2021" name="Environ. Microbiol.">
        <title>Gene family expansions and transcriptome signatures uncover fungal adaptations to wood decay.</title>
        <authorList>
            <person name="Hage H."/>
            <person name="Miyauchi S."/>
            <person name="Viragh M."/>
            <person name="Drula E."/>
            <person name="Min B."/>
            <person name="Chaduli D."/>
            <person name="Navarro D."/>
            <person name="Favel A."/>
            <person name="Norest M."/>
            <person name="Lesage-Meessen L."/>
            <person name="Balint B."/>
            <person name="Merenyi Z."/>
            <person name="de Eugenio L."/>
            <person name="Morin E."/>
            <person name="Martinez A.T."/>
            <person name="Baldrian P."/>
            <person name="Stursova M."/>
            <person name="Martinez M.J."/>
            <person name="Novotny C."/>
            <person name="Magnuson J.K."/>
            <person name="Spatafora J.W."/>
            <person name="Maurice S."/>
            <person name="Pangilinan J."/>
            <person name="Andreopoulos W."/>
            <person name="LaButti K."/>
            <person name="Hundley H."/>
            <person name="Na H."/>
            <person name="Kuo A."/>
            <person name="Barry K."/>
            <person name="Lipzen A."/>
            <person name="Henrissat B."/>
            <person name="Riley R."/>
            <person name="Ahrendt S."/>
            <person name="Nagy L.G."/>
            <person name="Grigoriev I.V."/>
            <person name="Martin F."/>
            <person name="Rosso M.N."/>
        </authorList>
    </citation>
    <scope>NUCLEOTIDE SEQUENCE</scope>
    <source>
        <strain evidence="1">CBS 384.51</strain>
    </source>
</reference>
<protein>
    <submittedName>
        <fullName evidence="1">Uncharacterized protein</fullName>
    </submittedName>
</protein>
<name>A0ACB8TPB2_9APHY</name>
<dbReference type="EMBL" id="MU274953">
    <property type="protein sequence ID" value="KAI0083801.1"/>
    <property type="molecule type" value="Genomic_DNA"/>
</dbReference>
<comment type="caution">
    <text evidence="1">The sequence shown here is derived from an EMBL/GenBank/DDBJ whole genome shotgun (WGS) entry which is preliminary data.</text>
</comment>
<gene>
    <name evidence="1" type="ORF">BDY19DRAFT_975715</name>
</gene>
<sequence>MSLPANDAFSLSHDTNRSRLSSSLRATSPKIPFVSGQQTRTLSHTQIIVTPRKTIRPRKSRGRSMGDPTDFIPTSNEHSTDASGTQQQAENGYGINSRSRSPSAHLKRRQPSQQQAVPVVVVARSQSSSPTASPIDWEIPRKTLHSSIGFLTLYLYFSHGSPQPVVYALSTALAVIVPADFLRLNHSGFEKLYERCLGFLMRESEKKSSNGVIWYIIGVIWVLTLYPLDVAVVSILILSWADTAASTFGRLWGRYTPRLPKSFLGLPFAPRKSVAGFIAGSVTGAIIAGGFWGLYGRSGIIEPLWNWEDGVAGTSGALAGWLGLGIVSVVSGIVSGVAEALDLGSLDDNLTLPIISGGCLLAFFNCVKYFFS</sequence>
<accession>A0ACB8TPB2</accession>
<evidence type="ECO:0000313" key="1">
    <source>
        <dbReference type="EMBL" id="KAI0083801.1"/>
    </source>
</evidence>